<dbReference type="AlphaFoldDB" id="A0A4P2Q140"/>
<evidence type="ECO:0000313" key="2">
    <source>
        <dbReference type="EMBL" id="AUX22626.1"/>
    </source>
</evidence>
<accession>A0A4P2Q140</accession>
<dbReference type="EMBL" id="CP012670">
    <property type="protein sequence ID" value="AUX22626.1"/>
    <property type="molecule type" value="Genomic_DNA"/>
</dbReference>
<gene>
    <name evidence="2" type="ORF">SOCEGT47_031300</name>
</gene>
<proteinExistence type="predicted"/>
<protein>
    <submittedName>
        <fullName evidence="2">Uncharacterized protein</fullName>
    </submittedName>
</protein>
<sequence length="94" mass="10715">MIHVRLQPEPERFDALVRQPGRRALAANVEHLPPYWRECLDDLRRSYRSICAYLSVIVPPGTGAGSVDHLAPKSKRREPSPHGSCTTRRTWRDG</sequence>
<organism evidence="2 3">
    <name type="scientific">Sorangium cellulosum</name>
    <name type="common">Polyangium cellulosum</name>
    <dbReference type="NCBI Taxonomy" id="56"/>
    <lineage>
        <taxon>Bacteria</taxon>
        <taxon>Pseudomonadati</taxon>
        <taxon>Myxococcota</taxon>
        <taxon>Polyangia</taxon>
        <taxon>Polyangiales</taxon>
        <taxon>Polyangiaceae</taxon>
        <taxon>Sorangium</taxon>
    </lineage>
</organism>
<dbReference type="Proteomes" id="UP000295781">
    <property type="component" value="Chromosome"/>
</dbReference>
<name>A0A4P2Q140_SORCE</name>
<reference evidence="2 3" key="1">
    <citation type="submission" date="2015-09" db="EMBL/GenBank/DDBJ databases">
        <title>Sorangium comparison.</title>
        <authorList>
            <person name="Zaburannyi N."/>
            <person name="Bunk B."/>
            <person name="Overmann J."/>
            <person name="Mueller R."/>
        </authorList>
    </citation>
    <scope>NUCLEOTIDE SEQUENCE [LARGE SCALE GENOMIC DNA]</scope>
    <source>
        <strain evidence="2 3">So ceGT47</strain>
    </source>
</reference>
<evidence type="ECO:0000256" key="1">
    <source>
        <dbReference type="SAM" id="MobiDB-lite"/>
    </source>
</evidence>
<feature type="region of interest" description="Disordered" evidence="1">
    <location>
        <begin position="61"/>
        <end position="94"/>
    </location>
</feature>
<evidence type="ECO:0000313" key="3">
    <source>
        <dbReference type="Proteomes" id="UP000295781"/>
    </source>
</evidence>